<dbReference type="SUPFAM" id="SSF55383">
    <property type="entry name" value="Copper amine oxidase, domain N"/>
    <property type="match status" value="1"/>
</dbReference>
<feature type="domain" description="Copper amine oxidase-like N-terminal" evidence="1">
    <location>
        <begin position="381"/>
        <end position="481"/>
    </location>
</feature>
<dbReference type="Pfam" id="PF07833">
    <property type="entry name" value="Cu_amine_oxidN1"/>
    <property type="match status" value="1"/>
</dbReference>
<protein>
    <submittedName>
        <fullName evidence="2">Copper amine oxidase N-terminal domain-containing protein</fullName>
    </submittedName>
</protein>
<dbReference type="Gene3D" id="3.30.457.10">
    <property type="entry name" value="Copper amine oxidase-like, N-terminal domain"/>
    <property type="match status" value="1"/>
</dbReference>
<gene>
    <name evidence="2" type="ORF">ACFPYJ_20060</name>
</gene>
<organism evidence="2 3">
    <name type="scientific">Paenibacillus solisilvae</name>
    <dbReference type="NCBI Taxonomy" id="2486751"/>
    <lineage>
        <taxon>Bacteria</taxon>
        <taxon>Bacillati</taxon>
        <taxon>Bacillota</taxon>
        <taxon>Bacilli</taxon>
        <taxon>Bacillales</taxon>
        <taxon>Paenibacillaceae</taxon>
        <taxon>Paenibacillus</taxon>
    </lineage>
</organism>
<evidence type="ECO:0000313" key="3">
    <source>
        <dbReference type="Proteomes" id="UP001596047"/>
    </source>
</evidence>
<proteinExistence type="predicted"/>
<keyword evidence="3" id="KW-1185">Reference proteome</keyword>
<dbReference type="EMBL" id="JBHSOW010000072">
    <property type="protein sequence ID" value="MFC5651363.1"/>
    <property type="molecule type" value="Genomic_DNA"/>
</dbReference>
<evidence type="ECO:0000259" key="1">
    <source>
        <dbReference type="Pfam" id="PF07833"/>
    </source>
</evidence>
<reference evidence="3" key="1">
    <citation type="journal article" date="2019" name="Int. J. Syst. Evol. Microbiol.">
        <title>The Global Catalogue of Microorganisms (GCM) 10K type strain sequencing project: providing services to taxonomists for standard genome sequencing and annotation.</title>
        <authorList>
            <consortium name="The Broad Institute Genomics Platform"/>
            <consortium name="The Broad Institute Genome Sequencing Center for Infectious Disease"/>
            <person name="Wu L."/>
            <person name="Ma J."/>
        </authorList>
    </citation>
    <scope>NUCLEOTIDE SEQUENCE [LARGE SCALE GENOMIC DNA]</scope>
    <source>
        <strain evidence="3">CGMCC 1.3240</strain>
    </source>
</reference>
<comment type="caution">
    <text evidence="2">The sequence shown here is derived from an EMBL/GenBank/DDBJ whole genome shotgun (WGS) entry which is preliminary data.</text>
</comment>
<dbReference type="InterPro" id="IPR012854">
    <property type="entry name" value="Cu_amine_oxidase-like_N"/>
</dbReference>
<dbReference type="InterPro" id="IPR036582">
    <property type="entry name" value="Mao_N_sf"/>
</dbReference>
<sequence>MQAPSSVTGALRKRHTSRITARAGKRMLAAFAAFAVLLAILVALLTSLLDPLQFYHKATWYSPVFSTEQRYQNPGLARNYDYDTIIIGTSMTENFVPTEVDQALGGKTLKLSIRGSTADEHFKIAKLALETGKVKKVLWGLDYFSLKTGDQEAAGPFPDYLYDHKLWNDYKYWFNYSVYEQFFKGIVRELKGTAPQNINYLYNWSHQVTFGKKYVINAYKKAKVEEAYFGLNEEPLDVIKQNFDDHILSLVRGYPKVEFIFYYPPYSILRQSVWKDTNALRYDNQLEMKTWMFQQFDQQPNTRVYDFQAESEWTYNLDLYKDLSHHNQNVNTWIAEAIGKDDSNYRMTAQNAESFVQKLKQQVDSVVVDTDGNLKNAEVSLQGKPLSFSSKSLISDKELLVPAKEAAAALGAAMTWDQASKTLVMERAGHTVTITVGRKQAKANGETVEMPFAAELTAGKTMLPISQAAAMLGYDVALKHEDGQSVHFTISLK</sequence>
<name>A0ABW0W1M7_9BACL</name>
<dbReference type="Proteomes" id="UP001596047">
    <property type="component" value="Unassembled WGS sequence"/>
</dbReference>
<evidence type="ECO:0000313" key="2">
    <source>
        <dbReference type="EMBL" id="MFC5651363.1"/>
    </source>
</evidence>
<dbReference type="RefSeq" id="WP_379189976.1">
    <property type="nucleotide sequence ID" value="NZ_JBHSOW010000072.1"/>
</dbReference>
<accession>A0ABW0W1M7</accession>